<dbReference type="GO" id="GO:0005762">
    <property type="term" value="C:mitochondrial large ribosomal subunit"/>
    <property type="evidence" value="ECO:0007669"/>
    <property type="project" value="TreeGrafter"/>
</dbReference>
<evidence type="ECO:0000256" key="5">
    <source>
        <dbReference type="RuleBase" id="RU004413"/>
    </source>
</evidence>
<dbReference type="GO" id="GO:0032543">
    <property type="term" value="P:mitochondrial translation"/>
    <property type="evidence" value="ECO:0007669"/>
    <property type="project" value="TreeGrafter"/>
</dbReference>
<reference evidence="8" key="1">
    <citation type="journal article" date="2014" name="BMC Evol. Biol.">
        <title>Chloroplast phylogenomic analysis resolves deep-level relationships within the green algal class Trebouxiophyceae.</title>
        <authorList>
            <person name="Lemieux C."/>
            <person name="Otis C."/>
            <person name="Turmel M."/>
        </authorList>
    </citation>
    <scope>NUCLEOTIDE SEQUENCE</scope>
</reference>
<dbReference type="InterPro" id="IPR036920">
    <property type="entry name" value="Ribosomal_uL16_sf"/>
</dbReference>
<dbReference type="EMBL" id="KM462864">
    <property type="protein sequence ID" value="AIT93680.1"/>
    <property type="molecule type" value="Genomic_DNA"/>
</dbReference>
<keyword evidence="2 4" id="KW-0689">Ribosomal protein</keyword>
<dbReference type="RefSeq" id="YP_009105041.1">
    <property type="nucleotide sequence ID" value="NC_025527.1"/>
</dbReference>
<dbReference type="GeneID" id="22158740"/>
<dbReference type="PANTHER" id="PTHR12220">
    <property type="entry name" value="50S/60S RIBOSOMAL PROTEIN L16"/>
    <property type="match status" value="1"/>
</dbReference>
<evidence type="ECO:0000256" key="7">
    <source>
        <dbReference type="SAM" id="Phobius"/>
    </source>
</evidence>
<dbReference type="CDD" id="cd01433">
    <property type="entry name" value="Ribosomal_L16_L10e"/>
    <property type="match status" value="1"/>
</dbReference>
<comment type="similarity">
    <text evidence="1 4 5">Belongs to the universal ribosomal protein uL16 family.</text>
</comment>
<dbReference type="InterPro" id="IPR047873">
    <property type="entry name" value="Ribosomal_uL16"/>
</dbReference>
<organism evidence="8">
    <name type="scientific">Stichococcus bacillaris</name>
    <dbReference type="NCBI Taxonomy" id="37433"/>
    <lineage>
        <taxon>Eukaryota</taxon>
        <taxon>Viridiplantae</taxon>
        <taxon>Chlorophyta</taxon>
        <taxon>core chlorophytes</taxon>
        <taxon>Trebouxiophyceae</taxon>
        <taxon>Prasiolales</taxon>
        <taxon>Stichococcaceae</taxon>
        <taxon>Stichococcus</taxon>
    </lineage>
</organism>
<gene>
    <name evidence="4 8" type="primary">rpl16</name>
</gene>
<dbReference type="GO" id="GO:0003735">
    <property type="term" value="F:structural constituent of ribosome"/>
    <property type="evidence" value="ECO:0007669"/>
    <property type="project" value="InterPro"/>
</dbReference>
<dbReference type="PANTHER" id="PTHR12220:SF13">
    <property type="entry name" value="LARGE RIBOSOMAL SUBUNIT PROTEIN UL16M"/>
    <property type="match status" value="1"/>
</dbReference>
<protein>
    <recommendedName>
        <fullName evidence="4">Large ribosomal subunit protein uL16c</fullName>
    </recommendedName>
</protein>
<dbReference type="AlphaFoldDB" id="A0A097KKF8"/>
<dbReference type="Pfam" id="PF00252">
    <property type="entry name" value="Ribosomal_L16"/>
    <property type="match status" value="1"/>
</dbReference>
<keyword evidence="7" id="KW-1133">Transmembrane helix</keyword>
<dbReference type="GO" id="GO:0019843">
    <property type="term" value="F:rRNA binding"/>
    <property type="evidence" value="ECO:0007669"/>
    <property type="project" value="InterPro"/>
</dbReference>
<evidence type="ECO:0000313" key="8">
    <source>
        <dbReference type="EMBL" id="AIT93680.1"/>
    </source>
</evidence>
<dbReference type="InterPro" id="IPR020798">
    <property type="entry name" value="Ribosomal_uL16_CS"/>
</dbReference>
<sequence length="165" mass="19168">MVTLKKKSSFFFLKESKYFFIFLFFILFFFIMLSPKKTKFRRHHRGKMGGISTRANKIAFGDFALQALEPCWITSRQIESGRRAMTRYARRGGKLWIRVFPDKPVTMRPAETRMGSGKGSPEYWVAVVKPGRILYELKGISESTARAAMRLAAYKMPITTQFLMK</sequence>
<keyword evidence="7" id="KW-0472">Membrane</keyword>
<dbReference type="SUPFAM" id="SSF54686">
    <property type="entry name" value="Ribosomal protein L16p/L10e"/>
    <property type="match status" value="1"/>
</dbReference>
<keyword evidence="3 4" id="KW-0687">Ribonucleoprotein</keyword>
<dbReference type="PROSITE" id="PS00701">
    <property type="entry name" value="RIBOSOMAL_L16_2"/>
    <property type="match status" value="1"/>
</dbReference>
<geneLocation type="chloroplast" evidence="8"/>
<dbReference type="PRINTS" id="PR00060">
    <property type="entry name" value="RIBOSOMALL16"/>
</dbReference>
<dbReference type="InterPro" id="IPR000114">
    <property type="entry name" value="Ribosomal_uL16_bact-type"/>
</dbReference>
<dbReference type="InterPro" id="IPR016180">
    <property type="entry name" value="Ribosomal_uL16_dom"/>
</dbReference>
<dbReference type="PROSITE" id="PS00586">
    <property type="entry name" value="RIBOSOMAL_L16_1"/>
    <property type="match status" value="1"/>
</dbReference>
<dbReference type="NCBIfam" id="TIGR01164">
    <property type="entry name" value="rplP_bact"/>
    <property type="match status" value="1"/>
</dbReference>
<dbReference type="FunFam" id="3.90.1170.10:FF:000001">
    <property type="entry name" value="50S ribosomal protein L16"/>
    <property type="match status" value="1"/>
</dbReference>
<keyword evidence="7" id="KW-0812">Transmembrane</keyword>
<evidence type="ECO:0000256" key="3">
    <source>
        <dbReference type="ARBA" id="ARBA00023274"/>
    </source>
</evidence>
<evidence type="ECO:0000256" key="4">
    <source>
        <dbReference type="HAMAP-Rule" id="MF_01342"/>
    </source>
</evidence>
<dbReference type="Gene3D" id="3.90.1170.10">
    <property type="entry name" value="Ribosomal protein L10e/L16"/>
    <property type="match status" value="1"/>
</dbReference>
<evidence type="ECO:0000256" key="6">
    <source>
        <dbReference type="RuleBase" id="RU004415"/>
    </source>
</evidence>
<proteinExistence type="inferred from homology"/>
<name>A0A097KKF8_9CHLO</name>
<keyword evidence="6 8" id="KW-0150">Chloroplast</keyword>
<accession>A0A097KKF8</accession>
<feature type="transmembrane region" description="Helical" evidence="7">
    <location>
        <begin position="18"/>
        <end position="35"/>
    </location>
</feature>
<keyword evidence="6 8" id="KW-0934">Plastid</keyword>
<evidence type="ECO:0000256" key="1">
    <source>
        <dbReference type="ARBA" id="ARBA00008931"/>
    </source>
</evidence>
<comment type="subcellular location">
    <subcellularLocation>
        <location evidence="4 6">Plastid</location>
        <location evidence="4 6">Chloroplast</location>
    </subcellularLocation>
</comment>
<dbReference type="GO" id="GO:0009507">
    <property type="term" value="C:chloroplast"/>
    <property type="evidence" value="ECO:0007669"/>
    <property type="project" value="UniProtKB-SubCell"/>
</dbReference>
<comment type="subunit">
    <text evidence="4 6">Part of the 50S ribosomal subunit.</text>
</comment>
<dbReference type="HAMAP" id="MF_01342">
    <property type="entry name" value="Ribosomal_uL16"/>
    <property type="match status" value="1"/>
</dbReference>
<evidence type="ECO:0000256" key="2">
    <source>
        <dbReference type="ARBA" id="ARBA00022980"/>
    </source>
</evidence>